<keyword evidence="1" id="KW-0472">Membrane</keyword>
<dbReference type="EMBL" id="CP136865">
    <property type="protein sequence ID" value="WOJ95352.1"/>
    <property type="molecule type" value="Genomic_DNA"/>
</dbReference>
<feature type="transmembrane region" description="Helical" evidence="1">
    <location>
        <begin position="531"/>
        <end position="549"/>
    </location>
</feature>
<dbReference type="PRINTS" id="PR00702">
    <property type="entry name" value="ACRIFLAVINRP"/>
</dbReference>
<feature type="transmembrane region" description="Helical" evidence="1">
    <location>
        <begin position="972"/>
        <end position="995"/>
    </location>
</feature>
<dbReference type="Gene3D" id="3.30.70.1440">
    <property type="entry name" value="Multidrug efflux transporter AcrB pore domain"/>
    <property type="match status" value="1"/>
</dbReference>
<keyword evidence="3" id="KW-1185">Reference proteome</keyword>
<dbReference type="Gene3D" id="3.30.2090.10">
    <property type="entry name" value="Multidrug efflux transporter AcrB TolC docking domain, DN and DC subdomains"/>
    <property type="match status" value="2"/>
</dbReference>
<dbReference type="PANTHER" id="PTHR32063">
    <property type="match status" value="1"/>
</dbReference>
<dbReference type="SUPFAM" id="SSF82693">
    <property type="entry name" value="Multidrug efflux transporter AcrB pore domain, PN1, PN2, PC1 and PC2 subdomains"/>
    <property type="match status" value="2"/>
</dbReference>
<protein>
    <submittedName>
        <fullName evidence="2">Efflux RND transporter permease subunit</fullName>
    </submittedName>
</protein>
<evidence type="ECO:0000313" key="2">
    <source>
        <dbReference type="EMBL" id="WOJ95352.1"/>
    </source>
</evidence>
<feature type="transmembrane region" description="Helical" evidence="1">
    <location>
        <begin position="358"/>
        <end position="378"/>
    </location>
</feature>
<feature type="transmembrane region" description="Helical" evidence="1">
    <location>
        <begin position="333"/>
        <end position="351"/>
    </location>
</feature>
<dbReference type="Gene3D" id="3.30.70.1320">
    <property type="entry name" value="Multidrug efflux transporter AcrB pore domain like"/>
    <property type="match status" value="1"/>
</dbReference>
<organism evidence="2 3">
    <name type="scientific">Congregibacter brevis</name>
    <dbReference type="NCBI Taxonomy" id="3081201"/>
    <lineage>
        <taxon>Bacteria</taxon>
        <taxon>Pseudomonadati</taxon>
        <taxon>Pseudomonadota</taxon>
        <taxon>Gammaproteobacteria</taxon>
        <taxon>Cellvibrionales</taxon>
        <taxon>Halieaceae</taxon>
        <taxon>Congregibacter</taxon>
    </lineage>
</organism>
<feature type="transmembrane region" description="Helical" evidence="1">
    <location>
        <begin position="895"/>
        <end position="914"/>
    </location>
</feature>
<feature type="transmembrane region" description="Helical" evidence="1">
    <location>
        <begin position="920"/>
        <end position="942"/>
    </location>
</feature>
<feature type="transmembrane region" description="Helical" evidence="1">
    <location>
        <begin position="429"/>
        <end position="453"/>
    </location>
</feature>
<feature type="transmembrane region" description="Helical" evidence="1">
    <location>
        <begin position="384"/>
        <end position="408"/>
    </location>
</feature>
<evidence type="ECO:0000256" key="1">
    <source>
        <dbReference type="SAM" id="Phobius"/>
    </source>
</evidence>
<sequence>MSSYIDKAINRSRSTLMLMGVLVLAGLISRSALPIANDPHIVLPYFYIGIPHEGISPEDSERLLIQPMEIELRKIEGLKEISATASEGYATLFVEFEPSVDLNVALTDVREAVDRGKSEIPSTAEEPIVRELDVDDFPLIQINLLSRGASERQIYETALKLRDDIESIPSVLSAEIRGDREEVLEVIIDPQALEAYQISSESLVNILQRNNRLIPAGSVDTGKGRFSVKVPSVVESASDIMDLPVQVSGDSVVTLSDVASIRRTFKDRTSHARFNGVETMTVEVKKRVDANVIDTSEAVLKVVEESTAGLPSTIAVVPSQNTAEFAQVQVTELQGNIMTALALVMVIVVAAMGFRSGVIVGLGIPFSLLFSIIIIYQLGYTFNFMVMFGMLLGLGMLIDGAIVVTEYADRKMSEGIEHKEAYSEAVKRMFWPVTASTATTLAAFLPLIFWPGISGQFMRYLPVTVFTVLSGSLVYALLFGPVLGSIFGKPTVHSAAAQATMEELDHGDPTHLNTLTGAYARMMAWITGHPLTTVGTIFSLLFCVFWAYGKYGAGMVFFNDSDPQFISMSVSGRGNFSESDVNNLVLEVERQVLQVSDIRSVNTRTILPGSNSGGGGMGGGAVNDRIGSIFLELVPEWDRDRDGFAVMRELRERTRDFAGIKVEVNAMEQGPPVGKPIQIELKSRHRDLLEPAMLRIHNYLDTLPELIDIDDTRALPSIEWRMQVDRAQAALYGADVLSAGVALQLVTNGVKVAEYRPDGADDAVDIRARFPIQDRGIRAMDDLRISTEQGQIPLSNFVRIQPAPGVDTFQRIDTFPVERIRANVVQGVLADTMVGQIQEWLGTQDFDPRLNIEFRGANEEQADSMAFVQGAFLLSLLLMFVLLVTQFNSFYQSGLILLAVIMSTAGVLLGLIITGNPFSAILTGVGVVALAGIVVNNNIVLIDTFNVVRAESPELSVQDAIVRAAAQRLRPVMLTTVTTVFGLLPLACDLSIDIVNRSITAGGQMATFWGPLSQAIVFGLSFATVLTLIATPALLALPTALRTRWAARKNNKPLPQEPQKPATA</sequence>
<accession>A0ABZ0I764</accession>
<dbReference type="SUPFAM" id="SSF82714">
    <property type="entry name" value="Multidrug efflux transporter AcrB TolC docking domain, DN and DC subdomains"/>
    <property type="match status" value="1"/>
</dbReference>
<name>A0ABZ0I764_9GAMM</name>
<gene>
    <name evidence="2" type="ORF">R0137_08760</name>
</gene>
<reference evidence="2 3" key="1">
    <citation type="submission" date="2023-10" db="EMBL/GenBank/DDBJ databases">
        <title>Two novel species belonging to the OM43/NOR5 clade.</title>
        <authorList>
            <person name="Park M."/>
        </authorList>
    </citation>
    <scope>NUCLEOTIDE SEQUENCE [LARGE SCALE GENOMIC DNA]</scope>
    <source>
        <strain evidence="2 3">IMCC45268</strain>
    </source>
</reference>
<dbReference type="InterPro" id="IPR027463">
    <property type="entry name" value="AcrB_DN_DC_subdom"/>
</dbReference>
<feature type="transmembrane region" description="Helical" evidence="1">
    <location>
        <begin position="1015"/>
        <end position="1041"/>
    </location>
</feature>
<dbReference type="Pfam" id="PF00873">
    <property type="entry name" value="ACR_tran"/>
    <property type="match status" value="1"/>
</dbReference>
<dbReference type="PANTHER" id="PTHR32063:SF0">
    <property type="entry name" value="SWARMING MOTILITY PROTEIN SWRC"/>
    <property type="match status" value="1"/>
</dbReference>
<dbReference type="RefSeq" id="WP_407326051.1">
    <property type="nucleotide sequence ID" value="NZ_CP136865.1"/>
</dbReference>
<dbReference type="Gene3D" id="1.20.1640.10">
    <property type="entry name" value="Multidrug efflux transporter AcrB transmembrane domain"/>
    <property type="match status" value="2"/>
</dbReference>
<dbReference type="Proteomes" id="UP001626549">
    <property type="component" value="Chromosome"/>
</dbReference>
<feature type="transmembrane region" description="Helical" evidence="1">
    <location>
        <begin position="459"/>
        <end position="479"/>
    </location>
</feature>
<keyword evidence="1" id="KW-0812">Transmembrane</keyword>
<dbReference type="SUPFAM" id="SSF82866">
    <property type="entry name" value="Multidrug efflux transporter AcrB transmembrane domain"/>
    <property type="match status" value="2"/>
</dbReference>
<dbReference type="InterPro" id="IPR001036">
    <property type="entry name" value="Acrflvin-R"/>
</dbReference>
<evidence type="ECO:0000313" key="3">
    <source>
        <dbReference type="Proteomes" id="UP001626549"/>
    </source>
</evidence>
<keyword evidence="1" id="KW-1133">Transmembrane helix</keyword>
<feature type="transmembrane region" description="Helical" evidence="1">
    <location>
        <begin position="865"/>
        <end position="883"/>
    </location>
</feature>
<dbReference type="Gene3D" id="3.30.70.1430">
    <property type="entry name" value="Multidrug efflux transporter AcrB pore domain"/>
    <property type="match status" value="2"/>
</dbReference>
<proteinExistence type="predicted"/>